<reference evidence="1 2" key="1">
    <citation type="submission" date="2024-03" db="EMBL/GenBank/DDBJ databases">
        <title>Chitinophaga caseinilytica sp. nov., a casein hydrolysing bacterium isolated from forest soil.</title>
        <authorList>
            <person name="Lee D.S."/>
            <person name="Han D.M."/>
            <person name="Baek J.H."/>
            <person name="Choi D.G."/>
            <person name="Jeon J.H."/>
            <person name="Jeon C.O."/>
        </authorList>
    </citation>
    <scope>NUCLEOTIDE SEQUENCE [LARGE SCALE GENOMIC DNA]</scope>
    <source>
        <strain evidence="1 2">KACC 19118</strain>
    </source>
</reference>
<organism evidence="1 2">
    <name type="scientific">Chitinophaga caseinilytica</name>
    <dbReference type="NCBI Taxonomy" id="2267521"/>
    <lineage>
        <taxon>Bacteria</taxon>
        <taxon>Pseudomonadati</taxon>
        <taxon>Bacteroidota</taxon>
        <taxon>Chitinophagia</taxon>
        <taxon>Chitinophagales</taxon>
        <taxon>Chitinophagaceae</taxon>
        <taxon>Chitinophaga</taxon>
    </lineage>
</organism>
<gene>
    <name evidence="1" type="ORF">WJU22_05915</name>
</gene>
<dbReference type="EMBL" id="CP150096">
    <property type="protein sequence ID" value="WZN47709.1"/>
    <property type="molecule type" value="Genomic_DNA"/>
</dbReference>
<evidence type="ECO:0000313" key="1">
    <source>
        <dbReference type="EMBL" id="WZN47709.1"/>
    </source>
</evidence>
<evidence type="ECO:0000313" key="2">
    <source>
        <dbReference type="Proteomes" id="UP001449657"/>
    </source>
</evidence>
<name>A0ABZ2Z633_9BACT</name>
<proteinExistence type="predicted"/>
<dbReference type="Proteomes" id="UP001449657">
    <property type="component" value="Chromosome"/>
</dbReference>
<evidence type="ECO:0008006" key="3">
    <source>
        <dbReference type="Google" id="ProtNLM"/>
    </source>
</evidence>
<sequence length="134" mass="14257">MRKICLLLLWVSVLHGCSSNDNNDNSPGAVTSGSWRVSTFSERGSDETGDFAGYTFTFSANGQALAVKGGVSKAGSWSMSGSSRFNVDFGAKSDANKPLGELTDDWKIISVSGTQIKLTDDNPSSAEFLTFTKN</sequence>
<accession>A0ABZ2Z633</accession>
<dbReference type="RefSeq" id="WP_341842334.1">
    <property type="nucleotide sequence ID" value="NZ_CP149792.1"/>
</dbReference>
<protein>
    <recommendedName>
        <fullName evidence="3">Lipocalin-like domain-containing protein</fullName>
    </recommendedName>
</protein>
<keyword evidence="2" id="KW-1185">Reference proteome</keyword>